<feature type="domain" description="DUF1731" evidence="3">
    <location>
        <begin position="249"/>
        <end position="293"/>
    </location>
</feature>
<reference evidence="4 6" key="1">
    <citation type="journal article" date="2014" name="Genome Announc.">
        <title>Draft Genome Sequence of Xylella fastidiosa Pear Leaf Scorch Strain in Taiwan.</title>
        <authorList>
            <person name="Su C.C."/>
            <person name="Deng W.L."/>
            <person name="Jan F.J."/>
            <person name="Chang C.J."/>
            <person name="Huang H."/>
            <person name="Chen J."/>
        </authorList>
    </citation>
    <scope>NUCLEOTIDE SEQUENCE [LARGE SCALE GENOMIC DNA]</scope>
    <source>
        <strain evidence="4 6">PLS229</strain>
    </source>
</reference>
<evidence type="ECO:0000259" key="3">
    <source>
        <dbReference type="Pfam" id="PF08338"/>
    </source>
</evidence>
<name>Z9JLH2_9GAMM</name>
<evidence type="ECO:0000313" key="6">
    <source>
        <dbReference type="Proteomes" id="UP000020406"/>
    </source>
</evidence>
<sequence length="298" mass="32768">MHLLITGGTGFIGTPLCTMFTGTGHQVTVLSRDPARHIARLPQVELVNNLEKVVTPIDVVINLAGKSLLEGRWNKQIKEEIRASRLQTTRRLHDWIATLPVAQRPRQLISASAIGYYGESGDTPLKESAPPGNDFAAQLCYDWENEALRISALGLQVNLIRMGIVLERDGGALGHMLPAFRLGAGGRFGNGQHWMSWVHREDVINMIAWLIEHGQPGAYNVTAPHPVINATFVRALGAALHRPTLLTLPPLALRLCFGEIADVLLLSQRVKPGRALEGGYRFKHTDINATLTSILRKD</sequence>
<dbReference type="EMBL" id="JAJPPU010000002">
    <property type="protein sequence ID" value="MCD8473046.1"/>
    <property type="molecule type" value="Genomic_DNA"/>
</dbReference>
<dbReference type="EMBL" id="JDSQ01000006">
    <property type="protein sequence ID" value="EWS78597.1"/>
    <property type="molecule type" value="Genomic_DNA"/>
</dbReference>
<dbReference type="GeneID" id="68899921"/>
<dbReference type="InterPro" id="IPR001509">
    <property type="entry name" value="Epimerase_deHydtase"/>
</dbReference>
<dbReference type="Gene3D" id="3.40.50.720">
    <property type="entry name" value="NAD(P)-binding Rossmann-like Domain"/>
    <property type="match status" value="1"/>
</dbReference>
<dbReference type="InterPro" id="IPR010099">
    <property type="entry name" value="SDR39U1"/>
</dbReference>
<evidence type="ECO:0000313" key="4">
    <source>
        <dbReference type="EMBL" id="EWS78597.1"/>
    </source>
</evidence>
<feature type="domain" description="NAD-dependent epimerase/dehydratase" evidence="2">
    <location>
        <begin position="4"/>
        <end position="221"/>
    </location>
</feature>
<protein>
    <submittedName>
        <fullName evidence="4">NAD-dependent dehydratase</fullName>
    </submittedName>
    <submittedName>
        <fullName evidence="5">TIGR01777 family oxidoreductase</fullName>
    </submittedName>
</protein>
<dbReference type="Proteomes" id="UP001430701">
    <property type="component" value="Unassembled WGS sequence"/>
</dbReference>
<dbReference type="SUPFAM" id="SSF51735">
    <property type="entry name" value="NAD(P)-binding Rossmann-fold domains"/>
    <property type="match status" value="1"/>
</dbReference>
<comment type="caution">
    <text evidence="4">The sequence shown here is derived from an EMBL/GenBank/DDBJ whole genome shotgun (WGS) entry which is preliminary data.</text>
</comment>
<reference evidence="5" key="2">
    <citation type="submission" date="2021-11" db="EMBL/GenBank/DDBJ databases">
        <title>Genome sequence of Xylella taiwanensis PLS432.</title>
        <authorList>
            <person name="Weng L.-W."/>
            <person name="Su C.-C."/>
            <person name="Tsai C.-W."/>
            <person name="Kuo C.-H."/>
        </authorList>
    </citation>
    <scope>NUCLEOTIDE SEQUENCE</scope>
    <source>
        <strain evidence="5">PLS432</strain>
    </source>
</reference>
<organism evidence="4 6">
    <name type="scientific">Xylella taiwanensis</name>
    <dbReference type="NCBI Taxonomy" id="1444770"/>
    <lineage>
        <taxon>Bacteria</taxon>
        <taxon>Pseudomonadati</taxon>
        <taxon>Pseudomonadota</taxon>
        <taxon>Gammaproteobacteria</taxon>
        <taxon>Lysobacterales</taxon>
        <taxon>Lysobacteraceae</taxon>
        <taxon>Xylella</taxon>
    </lineage>
</organism>
<dbReference type="PATRIC" id="fig|1444770.3.peg.1200"/>
<evidence type="ECO:0000313" key="7">
    <source>
        <dbReference type="Proteomes" id="UP001430701"/>
    </source>
</evidence>
<dbReference type="InterPro" id="IPR036291">
    <property type="entry name" value="NAD(P)-bd_dom_sf"/>
</dbReference>
<dbReference type="NCBIfam" id="TIGR01777">
    <property type="entry name" value="yfcH"/>
    <property type="match status" value="1"/>
</dbReference>
<proteinExistence type="inferred from homology"/>
<evidence type="ECO:0000313" key="5">
    <source>
        <dbReference type="EMBL" id="MCD8473046.1"/>
    </source>
</evidence>
<dbReference type="Pfam" id="PF01370">
    <property type="entry name" value="Epimerase"/>
    <property type="match status" value="1"/>
</dbReference>
<dbReference type="InterPro" id="IPR013549">
    <property type="entry name" value="DUF1731"/>
</dbReference>
<dbReference type="PANTHER" id="PTHR11092:SF0">
    <property type="entry name" value="EPIMERASE FAMILY PROTEIN SDR39U1"/>
    <property type="match status" value="1"/>
</dbReference>
<dbReference type="OrthoDB" id="9771302at2"/>
<accession>Z9JLH2</accession>
<evidence type="ECO:0000256" key="1">
    <source>
        <dbReference type="ARBA" id="ARBA00009353"/>
    </source>
</evidence>
<dbReference type="KEGG" id="xtw:AB672_01355"/>
<dbReference type="Proteomes" id="UP000020406">
    <property type="component" value="Unassembled WGS sequence"/>
</dbReference>
<dbReference type="RefSeq" id="WP_038270821.1">
    <property type="nucleotide sequence ID" value="NZ_CP053627.1"/>
</dbReference>
<dbReference type="PANTHER" id="PTHR11092">
    <property type="entry name" value="SUGAR NUCLEOTIDE EPIMERASE RELATED"/>
    <property type="match status" value="1"/>
</dbReference>
<dbReference type="eggNOG" id="COG1090">
    <property type="taxonomic scope" value="Bacteria"/>
</dbReference>
<gene>
    <name evidence="4" type="ORF">AF72_05005</name>
    <name evidence="5" type="ORF">LPH55_06105</name>
</gene>
<dbReference type="AlphaFoldDB" id="Z9JLH2"/>
<evidence type="ECO:0000259" key="2">
    <source>
        <dbReference type="Pfam" id="PF01370"/>
    </source>
</evidence>
<dbReference type="Pfam" id="PF08338">
    <property type="entry name" value="DUF1731"/>
    <property type="match status" value="1"/>
</dbReference>
<comment type="similarity">
    <text evidence="1">Belongs to the NAD(P)-dependent epimerase/dehydratase family. SDR39U1 subfamily.</text>
</comment>
<keyword evidence="7" id="KW-1185">Reference proteome</keyword>